<dbReference type="Pfam" id="PF07679">
    <property type="entry name" value="I-set"/>
    <property type="match status" value="2"/>
</dbReference>
<dbReference type="GO" id="GO:0045214">
    <property type="term" value="P:sarcomere organization"/>
    <property type="evidence" value="ECO:0007669"/>
    <property type="project" value="TreeGrafter"/>
</dbReference>
<dbReference type="Ensembl" id="ENSPKIT00000037233.1">
    <property type="protein sequence ID" value="ENSPKIP00000012830.1"/>
    <property type="gene ID" value="ENSPKIG00000000489.1"/>
</dbReference>
<dbReference type="PANTHER" id="PTHR13817:SF89">
    <property type="entry name" value="MYOMESIN-3"/>
    <property type="match status" value="1"/>
</dbReference>
<reference evidence="6" key="1">
    <citation type="submission" date="2025-08" db="UniProtKB">
        <authorList>
            <consortium name="Ensembl"/>
        </authorList>
    </citation>
    <scope>IDENTIFICATION</scope>
</reference>
<dbReference type="InterPro" id="IPR013783">
    <property type="entry name" value="Ig-like_fold"/>
</dbReference>
<dbReference type="PROSITE" id="PS50853">
    <property type="entry name" value="FN3"/>
    <property type="match status" value="5"/>
</dbReference>
<evidence type="ECO:0000313" key="7">
    <source>
        <dbReference type="Proteomes" id="UP000261540"/>
    </source>
</evidence>
<dbReference type="InterPro" id="IPR007110">
    <property type="entry name" value="Ig-like_dom"/>
</dbReference>
<dbReference type="Proteomes" id="UP000261540">
    <property type="component" value="Unplaced"/>
</dbReference>
<dbReference type="SMART" id="SM00408">
    <property type="entry name" value="IGc2"/>
    <property type="match status" value="2"/>
</dbReference>
<dbReference type="SUPFAM" id="SSF49265">
    <property type="entry name" value="Fibronectin type III"/>
    <property type="match status" value="3"/>
</dbReference>
<dbReference type="CDD" id="cd00063">
    <property type="entry name" value="FN3"/>
    <property type="match status" value="5"/>
</dbReference>
<keyword evidence="7" id="KW-1185">Reference proteome</keyword>
<dbReference type="Pfam" id="PF00041">
    <property type="entry name" value="fn3"/>
    <property type="match status" value="5"/>
</dbReference>
<evidence type="ECO:0000259" key="5">
    <source>
        <dbReference type="PROSITE" id="PS50853"/>
    </source>
</evidence>
<dbReference type="SMART" id="SM00060">
    <property type="entry name" value="FN3"/>
    <property type="match status" value="5"/>
</dbReference>
<keyword evidence="3" id="KW-0393">Immunoglobulin domain</keyword>
<reference evidence="6" key="2">
    <citation type="submission" date="2025-09" db="UniProtKB">
        <authorList>
            <consortium name="Ensembl"/>
        </authorList>
    </citation>
    <scope>IDENTIFICATION</scope>
</reference>
<dbReference type="Gene3D" id="2.60.40.10">
    <property type="entry name" value="Immunoglobulins"/>
    <property type="match status" value="11"/>
</dbReference>
<keyword evidence="1" id="KW-0677">Repeat</keyword>
<feature type="domain" description="Fibronectin type-III" evidence="5">
    <location>
        <begin position="729"/>
        <end position="822"/>
    </location>
</feature>
<dbReference type="InterPro" id="IPR036179">
    <property type="entry name" value="Ig-like_dom_sf"/>
</dbReference>
<dbReference type="PROSITE" id="PS50835">
    <property type="entry name" value="IG_LIKE"/>
    <property type="match status" value="3"/>
</dbReference>
<protein>
    <submittedName>
        <fullName evidence="6">Myomesin 3</fullName>
    </submittedName>
</protein>
<dbReference type="GO" id="GO:0005198">
    <property type="term" value="F:structural molecule activity"/>
    <property type="evidence" value="ECO:0007669"/>
    <property type="project" value="UniProtKB-ARBA"/>
</dbReference>
<accession>A0A3B3R4I0</accession>
<dbReference type="FunFam" id="2.60.40.10:FF:000197">
    <property type="entry name" value="Myomesin 1"/>
    <property type="match status" value="1"/>
</dbReference>
<dbReference type="InterPro" id="IPR050964">
    <property type="entry name" value="Striated_Muscle_Regulatory"/>
</dbReference>
<dbReference type="FunFam" id="2.60.40.10:FF:000029">
    <property type="entry name" value="Myomesin 1"/>
    <property type="match status" value="3"/>
</dbReference>
<organism evidence="6 7">
    <name type="scientific">Paramormyrops kingsleyae</name>
    <dbReference type="NCBI Taxonomy" id="1676925"/>
    <lineage>
        <taxon>Eukaryota</taxon>
        <taxon>Metazoa</taxon>
        <taxon>Chordata</taxon>
        <taxon>Craniata</taxon>
        <taxon>Vertebrata</taxon>
        <taxon>Euteleostomi</taxon>
        <taxon>Actinopterygii</taxon>
        <taxon>Neopterygii</taxon>
        <taxon>Teleostei</taxon>
        <taxon>Osteoglossocephala</taxon>
        <taxon>Osteoglossomorpha</taxon>
        <taxon>Osteoglossiformes</taxon>
        <taxon>Mormyridae</taxon>
        <taxon>Paramormyrops</taxon>
    </lineage>
</organism>
<dbReference type="SMART" id="SM00409">
    <property type="entry name" value="IG"/>
    <property type="match status" value="4"/>
</dbReference>
<dbReference type="InterPro" id="IPR003961">
    <property type="entry name" value="FN3_dom"/>
</dbReference>
<dbReference type="InterPro" id="IPR003598">
    <property type="entry name" value="Ig_sub2"/>
</dbReference>
<dbReference type="SUPFAM" id="SSF48726">
    <property type="entry name" value="Immunoglobulin"/>
    <property type="match status" value="4"/>
</dbReference>
<dbReference type="InterPro" id="IPR036116">
    <property type="entry name" value="FN3_sf"/>
</dbReference>
<dbReference type="FunFam" id="2.60.40.10:FF:000233">
    <property type="entry name" value="Myomesin 1"/>
    <property type="match status" value="1"/>
</dbReference>
<dbReference type="PRINTS" id="PR00014">
    <property type="entry name" value="FNTYPEIII"/>
</dbReference>
<feature type="domain" description="Ig-like" evidence="4">
    <location>
        <begin position="290"/>
        <end position="387"/>
    </location>
</feature>
<evidence type="ECO:0000256" key="2">
    <source>
        <dbReference type="ARBA" id="ARBA00023179"/>
    </source>
</evidence>
<dbReference type="STRING" id="1676925.ENSPKIP00000012830"/>
<name>A0A3B3R4I0_9TELE</name>
<sequence length="1379" mass="155087">MLFSAGRKYLTELVRGMWRDESSSSPVRTKRSKSPGFTMATKTVTFRCREEEERQMSHSVDLSSQIKKKTFTSSDEEASYSEFYPIISADLMSVKELLNVGEFPRHRTWEVLKQTLDTDELRQRDKWTLFGNEAEKVEVEVIRNQHTVRKRADRLALRQEAERKASIHKKFLEDLSMRGPDFPIPLRNHAVWEGMAVKLSCTMQGCPSPQVTWYKDGVPLGQLHQPWNVKVQQTHGLNTLEIRRASVNDAGEYKAVARSPLGEAITFATLLVKSYKGGKTGLETSRSLRPAVEEEARIGLTFPPTFAIEGEALSLKCDFTSSLLASQQDVTWLKDGAPLRANSKVELQTALRSSSLTIRSIHKELEGIYTVRLRTCDGFEEHSAYVYVKDGVAATPGAPGSPMNVQCHDMNKDYILLTWTPPSADGACKIQGYYVEKCDIGVGDWVRCNETPQWACCYPIRGLLENTMYQFRVRALNQAGVGRPSKATEPVLTSDPAEPGRRMVFKVFDGKEMVITKDELEGEVRVPLPPTDVHACEASESFVVIGWTEPEPRGREPLTFYVERSVAGHDSWHLASLGQTVASPRFAIFDLQKGKSYCFRVRSINKYGVSDPSPPSELISLGQPVAPPCPPHGIQALRDTDTSVQLLWKEPKATEGILGYYLYYCEAGTENWRTVNNKPVTSSRFTIHGLTPDKMYVFRVKSVSRAGNSEYSEESTAARAKAALCVPSRPSAIVLLNCTGTEMVIGWRAPTSRDPVRGYYLDQTDTAAAVWREVNTQPVKERTYRVSGLQMGHRYRFRVFATNVVGLGPPSEPSDVFLCDPWTMDEPGCPYDLVFREVRITSLVLLWEGPMYEGRSQVTGYLVEINSQDEAEGWTRLTQDPIPDTHLKVSGLQAGKTYILRVSAVNKFGVGMPSLPSEPITAQTKPGTKDVEIGVDNDGFIFLGFECPLGTEASQLVWAKNYTEPIGGGRARVELKGNRSTITFLNPSEEDLGLYTVVKGDEQDISSSYNLTAEDLEKMQELSWQVRNPLIALKTPWTVDVSEQGSIRLWLQTEPLSEAAQLHLILNDREITSTPERKINFHKARGILEVLIDQLCPDDEGSYTAQLQDGRAKNQFTLVLVDEKFRQTLAQSDAKRKDWKRKSGPHFLEFLSWQVTKDCELIFRCQVTNVNRDTCLKWFKDGGEISNTTYDLKTGVSTYTVPQVTRKEMGVYRAVVSDGRGEDVSTLQLVDEEFEKLQQRLSKQCALSAGPLEIQCTAVGFRISCSLKHYLEYLKTSWFHREKRIDQDQRALPGSSMRKLWVEILGPTESDKGKYSLQMFDGAETHTRTLDLSGQAFEDAMLEHQRLKQVAIAEKSKWSSCHPETRLHPSATLVSHFLL</sequence>
<evidence type="ECO:0000256" key="1">
    <source>
        <dbReference type="ARBA" id="ARBA00022737"/>
    </source>
</evidence>
<evidence type="ECO:0000259" key="4">
    <source>
        <dbReference type="PROSITE" id="PS50835"/>
    </source>
</evidence>
<feature type="domain" description="Fibronectin type-III" evidence="5">
    <location>
        <begin position="401"/>
        <end position="496"/>
    </location>
</feature>
<dbReference type="GeneTree" id="ENSGT00940000158669"/>
<feature type="domain" description="Ig-like" evidence="4">
    <location>
        <begin position="180"/>
        <end position="266"/>
    </location>
</feature>
<dbReference type="FunFam" id="2.60.40.10:FF:000069">
    <property type="entry name" value="Alpha-protein kinase 3"/>
    <property type="match status" value="1"/>
</dbReference>
<dbReference type="GO" id="GO:0031430">
    <property type="term" value="C:M band"/>
    <property type="evidence" value="ECO:0007669"/>
    <property type="project" value="TreeGrafter"/>
</dbReference>
<feature type="domain" description="Fibronectin type-III" evidence="5">
    <location>
        <begin position="829"/>
        <end position="927"/>
    </location>
</feature>
<dbReference type="CDD" id="cd00096">
    <property type="entry name" value="Ig"/>
    <property type="match status" value="1"/>
</dbReference>
<feature type="domain" description="Fibronectin type-III" evidence="5">
    <location>
        <begin position="630"/>
        <end position="723"/>
    </location>
</feature>
<keyword evidence="2" id="KW-0514">Muscle protein</keyword>
<proteinExistence type="predicted"/>
<feature type="domain" description="Ig-like" evidence="4">
    <location>
        <begin position="1145"/>
        <end position="1230"/>
    </location>
</feature>
<dbReference type="InterPro" id="IPR013098">
    <property type="entry name" value="Ig_I-set"/>
</dbReference>
<evidence type="ECO:0000256" key="3">
    <source>
        <dbReference type="ARBA" id="ARBA00023319"/>
    </source>
</evidence>
<feature type="domain" description="Fibronectin type-III" evidence="5">
    <location>
        <begin position="529"/>
        <end position="624"/>
    </location>
</feature>
<dbReference type="PANTHER" id="PTHR13817">
    <property type="entry name" value="TITIN"/>
    <property type="match status" value="1"/>
</dbReference>
<evidence type="ECO:0000313" key="6">
    <source>
        <dbReference type="Ensembl" id="ENSPKIP00000012830.1"/>
    </source>
</evidence>
<dbReference type="FunFam" id="2.60.40.10:FF:000192">
    <property type="entry name" value="Myomesin 1"/>
    <property type="match status" value="1"/>
</dbReference>
<dbReference type="InterPro" id="IPR003599">
    <property type="entry name" value="Ig_sub"/>
</dbReference>
<dbReference type="FunFam" id="2.60.40.10:FF:000179">
    <property type="entry name" value="Myomesin 2"/>
    <property type="match status" value="1"/>
</dbReference>